<evidence type="ECO:0000313" key="11">
    <source>
        <dbReference type="EnsemblProtists" id="PYU1_T003525"/>
    </source>
</evidence>
<feature type="transmembrane region" description="Helical" evidence="10">
    <location>
        <begin position="99"/>
        <end position="121"/>
    </location>
</feature>
<evidence type="ECO:0000256" key="3">
    <source>
        <dbReference type="ARBA" id="ARBA00022448"/>
    </source>
</evidence>
<keyword evidence="5" id="KW-0762">Sugar transport</keyword>
<organism evidence="11 12">
    <name type="scientific">Globisporangium ultimum (strain ATCC 200006 / CBS 805.95 / DAOM BR144)</name>
    <name type="common">Pythium ultimum</name>
    <dbReference type="NCBI Taxonomy" id="431595"/>
    <lineage>
        <taxon>Eukaryota</taxon>
        <taxon>Sar</taxon>
        <taxon>Stramenopiles</taxon>
        <taxon>Oomycota</taxon>
        <taxon>Peronosporomycetes</taxon>
        <taxon>Pythiales</taxon>
        <taxon>Pythiaceae</taxon>
        <taxon>Globisporangium</taxon>
    </lineage>
</organism>
<dbReference type="Gene3D" id="1.20.1280.290">
    <property type="match status" value="1"/>
</dbReference>
<dbReference type="EMBL" id="GL376638">
    <property type="status" value="NOT_ANNOTATED_CDS"/>
    <property type="molecule type" value="Genomic_DNA"/>
</dbReference>
<evidence type="ECO:0000256" key="6">
    <source>
        <dbReference type="ARBA" id="ARBA00022692"/>
    </source>
</evidence>
<keyword evidence="7" id="KW-0677">Repeat</keyword>
<dbReference type="VEuPathDB" id="FungiDB:PYU1_G003515"/>
<feature type="transmembrane region" description="Helical" evidence="10">
    <location>
        <begin position="6"/>
        <end position="23"/>
    </location>
</feature>
<evidence type="ECO:0000256" key="5">
    <source>
        <dbReference type="ARBA" id="ARBA00022597"/>
    </source>
</evidence>
<dbReference type="InterPro" id="IPR004316">
    <property type="entry name" value="SWEET_rpt"/>
</dbReference>
<dbReference type="InParanoid" id="K3WEY4"/>
<evidence type="ECO:0000256" key="9">
    <source>
        <dbReference type="ARBA" id="ARBA00023136"/>
    </source>
</evidence>
<dbReference type="EnsemblProtists" id="PYU1_T003525">
    <property type="protein sequence ID" value="PYU1_T003525"/>
    <property type="gene ID" value="PYU1_G003515"/>
</dbReference>
<reference evidence="11" key="3">
    <citation type="submission" date="2015-02" db="UniProtKB">
        <authorList>
            <consortium name="EnsemblProtists"/>
        </authorList>
    </citation>
    <scope>IDENTIFICATION</scope>
    <source>
        <strain evidence="11">DAOM BR144</strain>
    </source>
</reference>
<keyword evidence="8 10" id="KW-1133">Transmembrane helix</keyword>
<keyword evidence="3" id="KW-0813">Transport</keyword>
<dbReference type="AlphaFoldDB" id="K3WEY4"/>
<feature type="transmembrane region" description="Helical" evidence="10">
    <location>
        <begin position="35"/>
        <end position="57"/>
    </location>
</feature>
<proteinExistence type="inferred from homology"/>
<accession>K3WEY4</accession>
<keyword evidence="4" id="KW-1003">Cell membrane</keyword>
<dbReference type="PANTHER" id="PTHR10791:SF30">
    <property type="entry name" value="SUGAR TRANSPORTER SWEET1"/>
    <property type="match status" value="1"/>
</dbReference>
<reference evidence="12" key="2">
    <citation type="submission" date="2010-04" db="EMBL/GenBank/DDBJ databases">
        <authorList>
            <person name="Buell R."/>
            <person name="Hamilton J."/>
            <person name="Hostetler J."/>
        </authorList>
    </citation>
    <scope>NUCLEOTIDE SEQUENCE [LARGE SCALE GENOMIC DNA]</scope>
    <source>
        <strain evidence="12">DAOM:BR144</strain>
    </source>
</reference>
<dbReference type="PANTHER" id="PTHR10791">
    <property type="entry name" value="RAG1-ACTIVATING PROTEIN 1"/>
    <property type="match status" value="1"/>
</dbReference>
<keyword evidence="9 10" id="KW-0472">Membrane</keyword>
<dbReference type="InterPro" id="IPR047664">
    <property type="entry name" value="SWEET"/>
</dbReference>
<comment type="subcellular location">
    <subcellularLocation>
        <location evidence="1">Cell membrane</location>
        <topology evidence="1">Multi-pass membrane protein</topology>
    </subcellularLocation>
</comment>
<dbReference type="HOGENOM" id="CLU_048643_2_2_1"/>
<keyword evidence="12" id="KW-1185">Reference proteome</keyword>
<dbReference type="GO" id="GO:0005886">
    <property type="term" value="C:plasma membrane"/>
    <property type="evidence" value="ECO:0007669"/>
    <property type="project" value="UniProtKB-SubCell"/>
</dbReference>
<name>K3WEY4_GLOUD</name>
<evidence type="ECO:0000256" key="10">
    <source>
        <dbReference type="SAM" id="Phobius"/>
    </source>
</evidence>
<keyword evidence="6 10" id="KW-0812">Transmembrane</keyword>
<protein>
    <submittedName>
        <fullName evidence="11">Uncharacterized protein</fullName>
    </submittedName>
</protein>
<evidence type="ECO:0000256" key="1">
    <source>
        <dbReference type="ARBA" id="ARBA00004651"/>
    </source>
</evidence>
<evidence type="ECO:0000313" key="12">
    <source>
        <dbReference type="Proteomes" id="UP000019132"/>
    </source>
</evidence>
<feature type="transmembrane region" description="Helical" evidence="10">
    <location>
        <begin position="69"/>
        <end position="92"/>
    </location>
</feature>
<evidence type="ECO:0000256" key="8">
    <source>
        <dbReference type="ARBA" id="ARBA00022989"/>
    </source>
</evidence>
<sequence length="129" mass="13937">MFPMFATHINGEICGIVYTAIFYRYTTEKAYARKVILSALAFFVIITGYIIVAKVGITGQSSHSVEQITGYTTAIMDVGLFTSPLETIALVFKTKSGASIPVLMCLCGAVGNTLWVIYGILAGNISFFT</sequence>
<dbReference type="GO" id="GO:0051119">
    <property type="term" value="F:sugar transmembrane transporter activity"/>
    <property type="evidence" value="ECO:0007669"/>
    <property type="project" value="InterPro"/>
</dbReference>
<reference evidence="12" key="1">
    <citation type="journal article" date="2010" name="Genome Biol.">
        <title>Genome sequence of the necrotrophic plant pathogen Pythium ultimum reveals original pathogenicity mechanisms and effector repertoire.</title>
        <authorList>
            <person name="Levesque C.A."/>
            <person name="Brouwer H."/>
            <person name="Cano L."/>
            <person name="Hamilton J.P."/>
            <person name="Holt C."/>
            <person name="Huitema E."/>
            <person name="Raffaele S."/>
            <person name="Robideau G.P."/>
            <person name="Thines M."/>
            <person name="Win J."/>
            <person name="Zerillo M.M."/>
            <person name="Beakes G.W."/>
            <person name="Boore J.L."/>
            <person name="Busam D."/>
            <person name="Dumas B."/>
            <person name="Ferriera S."/>
            <person name="Fuerstenberg S.I."/>
            <person name="Gachon C.M."/>
            <person name="Gaulin E."/>
            <person name="Govers F."/>
            <person name="Grenville-Briggs L."/>
            <person name="Horner N."/>
            <person name="Hostetler J."/>
            <person name="Jiang R.H."/>
            <person name="Johnson J."/>
            <person name="Krajaejun T."/>
            <person name="Lin H."/>
            <person name="Meijer H.J."/>
            <person name="Moore B."/>
            <person name="Morris P."/>
            <person name="Phuntmart V."/>
            <person name="Puiu D."/>
            <person name="Shetty J."/>
            <person name="Stajich J.E."/>
            <person name="Tripathy S."/>
            <person name="Wawra S."/>
            <person name="van West P."/>
            <person name="Whitty B.R."/>
            <person name="Coutinho P.M."/>
            <person name="Henrissat B."/>
            <person name="Martin F."/>
            <person name="Thomas P.D."/>
            <person name="Tyler B.M."/>
            <person name="De Vries R.P."/>
            <person name="Kamoun S."/>
            <person name="Yandell M."/>
            <person name="Tisserat N."/>
            <person name="Buell C.R."/>
        </authorList>
    </citation>
    <scope>NUCLEOTIDE SEQUENCE</scope>
    <source>
        <strain evidence="12">DAOM:BR144</strain>
    </source>
</reference>
<dbReference type="Pfam" id="PF03083">
    <property type="entry name" value="MtN3_slv"/>
    <property type="match status" value="1"/>
</dbReference>
<evidence type="ECO:0000256" key="7">
    <source>
        <dbReference type="ARBA" id="ARBA00022737"/>
    </source>
</evidence>
<dbReference type="Proteomes" id="UP000019132">
    <property type="component" value="Unassembled WGS sequence"/>
</dbReference>
<dbReference type="eggNOG" id="KOG1623">
    <property type="taxonomic scope" value="Eukaryota"/>
</dbReference>
<comment type="similarity">
    <text evidence="2">Belongs to the SWEET sugar transporter family.</text>
</comment>
<evidence type="ECO:0000256" key="2">
    <source>
        <dbReference type="ARBA" id="ARBA00007809"/>
    </source>
</evidence>
<evidence type="ECO:0000256" key="4">
    <source>
        <dbReference type="ARBA" id="ARBA00022475"/>
    </source>
</evidence>